<reference evidence="3" key="1">
    <citation type="submission" date="2018-06" db="EMBL/GenBank/DDBJ databases">
        <authorList>
            <person name="Zhirakovskaya E."/>
        </authorList>
    </citation>
    <scope>NUCLEOTIDE SEQUENCE</scope>
</reference>
<name>A0A3B0U150_9ZZZZ</name>
<gene>
    <name evidence="3" type="ORF">MNBD_BACTEROID03-551</name>
</gene>
<dbReference type="InterPro" id="IPR011990">
    <property type="entry name" value="TPR-like_helical_dom_sf"/>
</dbReference>
<dbReference type="InterPro" id="IPR019734">
    <property type="entry name" value="TPR_rpt"/>
</dbReference>
<keyword evidence="1" id="KW-1133">Transmembrane helix</keyword>
<dbReference type="Pfam" id="PF13181">
    <property type="entry name" value="TPR_8"/>
    <property type="match status" value="1"/>
</dbReference>
<organism evidence="3">
    <name type="scientific">hydrothermal vent metagenome</name>
    <dbReference type="NCBI Taxonomy" id="652676"/>
    <lineage>
        <taxon>unclassified sequences</taxon>
        <taxon>metagenomes</taxon>
        <taxon>ecological metagenomes</taxon>
    </lineage>
</organism>
<sequence length="951" mass="109992">MNKIFFIFGIWLLLPYGLWSQDTIGKAALIEAYFDKGYEQLFINKDSTYHYFHSALDLAVELKDYNAQLSILSYTIYTSDYHYDLKNYHQSLEKVKAILEADSLRSKIEDFEACLNSFLSDKGIYHFETKDYESAKSSFQELLFKLSKIPPHELNEDDILMKNSVYNYLATIYKHTGKYEMSEQYYLLSISLIENNKMVIEGYEDSKNGTNQLLSQLYLLTRQYKKAGVLFKKVLMHYKNRYQKEKKFKNNLISVYQKITDSYILQDSLQQALNTLNEFVDGGYLLKEDPFYKQTVLLYGDVYSGLMEDEKALAHYNKALELYQKYHNFKPHKEIADIQGKFAKFYLERSDYKTGLEYIEKALRASGADFKLDSNKNNPDPEQVFSKRQLLNLLDTKMQLQYMGYKATDDFSYLDTALQTNKDILRTFDLLKKEFDSKLDKQFLAETAYPIFHRMLAVVHAAYQKNQTPELFDLALSIAEKNKDFLLMEALRSTNATQYGGISKKLLDKEARYRAEINHLEKELFDTTDKTNGFSETLFSLKQHYFGFLDSLKQNYPKYHDLKYGNRKLDVAEVRKTLLNDGGTLISYTLTNEFIYALIFNGSDEKFLKLPFTENDKEKVRAFYRLLSSPSIVGDRSEITTLGKQLFDKILKEPLSGFKDEDLTIIADGVLHYLPFDMLWHNEAYLLKSKIISYGNSITSLLVLKEKERTNSQTILAFAPIFDGEAVENVKRQFGKLAYNDDEVNKISTFFKTEIYANKRASLENFKSKAPDFGIIHLATHAVANDEFPDYSYLAFSKNGEASNSLYIKDLYNTSLNAEMVTLSACETGIGKLKKGQGMLSLSKGFYYAGARSLVNTLWKINDKSSVRLMTLFYEGLSEGKTKKEALRDAKLNYLKTTDDDLLRHPYYWSAFVVSGDTTAITTSYPWWIIGIGVLLLIAIGLYFIKKRNTF</sequence>
<dbReference type="PANTHER" id="PTHR10098">
    <property type="entry name" value="RAPSYN-RELATED"/>
    <property type="match status" value="1"/>
</dbReference>
<evidence type="ECO:0000313" key="3">
    <source>
        <dbReference type="EMBL" id="VAW13116.1"/>
    </source>
</evidence>
<protein>
    <recommendedName>
        <fullName evidence="2">CHAT domain-containing protein</fullName>
    </recommendedName>
</protein>
<dbReference type="PANTHER" id="PTHR10098:SF108">
    <property type="entry name" value="TETRATRICOPEPTIDE REPEAT PROTEIN 28"/>
    <property type="match status" value="1"/>
</dbReference>
<feature type="transmembrane region" description="Helical" evidence="1">
    <location>
        <begin position="925"/>
        <end position="945"/>
    </location>
</feature>
<keyword evidence="1" id="KW-0812">Transmembrane</keyword>
<proteinExistence type="predicted"/>
<dbReference type="AlphaFoldDB" id="A0A3B0U150"/>
<dbReference type="Pfam" id="PF12770">
    <property type="entry name" value="CHAT"/>
    <property type="match status" value="1"/>
</dbReference>
<dbReference type="EMBL" id="UOEL01000099">
    <property type="protein sequence ID" value="VAW13116.1"/>
    <property type="molecule type" value="Genomic_DNA"/>
</dbReference>
<evidence type="ECO:0000256" key="1">
    <source>
        <dbReference type="SAM" id="Phobius"/>
    </source>
</evidence>
<feature type="domain" description="CHAT" evidence="2">
    <location>
        <begin position="642"/>
        <end position="917"/>
    </location>
</feature>
<dbReference type="SMART" id="SM00028">
    <property type="entry name" value="TPR"/>
    <property type="match status" value="4"/>
</dbReference>
<evidence type="ECO:0000259" key="2">
    <source>
        <dbReference type="Pfam" id="PF12770"/>
    </source>
</evidence>
<dbReference type="InterPro" id="IPR024983">
    <property type="entry name" value="CHAT_dom"/>
</dbReference>
<keyword evidence="1" id="KW-0472">Membrane</keyword>
<accession>A0A3B0U150</accession>
<dbReference type="SUPFAM" id="SSF48452">
    <property type="entry name" value="TPR-like"/>
    <property type="match status" value="2"/>
</dbReference>
<dbReference type="Gene3D" id="1.25.40.10">
    <property type="entry name" value="Tetratricopeptide repeat domain"/>
    <property type="match status" value="2"/>
</dbReference>